<comment type="caution">
    <text evidence="1">The sequence shown here is derived from an EMBL/GenBank/DDBJ whole genome shotgun (WGS) entry which is preliminary data.</text>
</comment>
<dbReference type="Proteomes" id="UP000177451">
    <property type="component" value="Unassembled WGS sequence"/>
</dbReference>
<dbReference type="Pfam" id="PF05635">
    <property type="entry name" value="23S_rRNA_IVP"/>
    <property type="match status" value="1"/>
</dbReference>
<gene>
    <name evidence="1" type="ORF">A2Z53_01855</name>
</gene>
<reference evidence="1 2" key="1">
    <citation type="journal article" date="2016" name="Nat. Commun.">
        <title>Thousands of microbial genomes shed light on interconnected biogeochemical processes in an aquifer system.</title>
        <authorList>
            <person name="Anantharaman K."/>
            <person name="Brown C.T."/>
            <person name="Hug L.A."/>
            <person name="Sharon I."/>
            <person name="Castelle C.J."/>
            <person name="Probst A.J."/>
            <person name="Thomas B.C."/>
            <person name="Singh A."/>
            <person name="Wilkins M.J."/>
            <person name="Karaoz U."/>
            <person name="Brodie E.L."/>
            <person name="Williams K.H."/>
            <person name="Hubbard S.S."/>
            <person name="Banfield J.F."/>
        </authorList>
    </citation>
    <scope>NUCLEOTIDE SEQUENCE [LARGE SCALE GENOMIC DNA]</scope>
</reference>
<evidence type="ECO:0000313" key="2">
    <source>
        <dbReference type="Proteomes" id="UP000177451"/>
    </source>
</evidence>
<name>A0A1F5VQ89_9BACT</name>
<organism evidence="1 2">
    <name type="scientific">Candidatus Giovannonibacteria bacterium RIFCSPHIGHO2_02_42_15</name>
    <dbReference type="NCBI Taxonomy" id="1798329"/>
    <lineage>
        <taxon>Bacteria</taxon>
        <taxon>Candidatus Giovannoniibacteriota</taxon>
    </lineage>
</organism>
<dbReference type="EMBL" id="MFHH01000001">
    <property type="protein sequence ID" value="OGF65537.1"/>
    <property type="molecule type" value="Genomic_DNA"/>
</dbReference>
<dbReference type="Gene3D" id="1.20.1440.60">
    <property type="entry name" value="23S rRNA-intervening sequence"/>
    <property type="match status" value="1"/>
</dbReference>
<dbReference type="InterPro" id="IPR036583">
    <property type="entry name" value="23S_rRNA_IVS_sf"/>
</dbReference>
<dbReference type="InterPro" id="IPR012657">
    <property type="entry name" value="23S_rRNA-intervening_sequence"/>
</dbReference>
<accession>A0A1F5VQ89</accession>
<dbReference type="PANTHER" id="PTHR38471:SF2">
    <property type="entry name" value="FOUR HELIX BUNDLE PROTEIN"/>
    <property type="match status" value="1"/>
</dbReference>
<dbReference type="AlphaFoldDB" id="A0A1F5VQ89"/>
<proteinExistence type="predicted"/>
<evidence type="ECO:0008006" key="3">
    <source>
        <dbReference type="Google" id="ProtNLM"/>
    </source>
</evidence>
<dbReference type="PANTHER" id="PTHR38471">
    <property type="entry name" value="FOUR HELIX BUNDLE PROTEIN"/>
    <property type="match status" value="1"/>
</dbReference>
<protein>
    <recommendedName>
        <fullName evidence="3">Four helix bundle protein</fullName>
    </recommendedName>
</protein>
<sequence length="111" mass="12921">MAEELELKVHELTKIYPKDEKYRTVDQLRRSSASVSNNIAEAYNKSSIKEKLRIIRDIAKSEAEETKRNLMRSAKKGYCEKISIELANEYTNLIKAISGYIRFLKTYQLSN</sequence>
<dbReference type="NCBIfam" id="TIGR02436">
    <property type="entry name" value="four helix bundle protein"/>
    <property type="match status" value="1"/>
</dbReference>
<dbReference type="SUPFAM" id="SSF158446">
    <property type="entry name" value="IVS-encoded protein-like"/>
    <property type="match status" value="1"/>
</dbReference>
<evidence type="ECO:0000313" key="1">
    <source>
        <dbReference type="EMBL" id="OGF65537.1"/>
    </source>
</evidence>